<feature type="region of interest" description="Disordered" evidence="10">
    <location>
        <begin position="786"/>
        <end position="813"/>
    </location>
</feature>
<dbReference type="PROSITE" id="PS00211">
    <property type="entry name" value="ABC_TRANSPORTER_1"/>
    <property type="match status" value="2"/>
</dbReference>
<evidence type="ECO:0000256" key="4">
    <source>
        <dbReference type="ARBA" id="ARBA00022692"/>
    </source>
</evidence>
<feature type="transmembrane region" description="Helical" evidence="11">
    <location>
        <begin position="399"/>
        <end position="421"/>
    </location>
</feature>
<feature type="domain" description="ABC transporter" evidence="12">
    <location>
        <begin position="1268"/>
        <end position="1497"/>
    </location>
</feature>
<keyword evidence="6" id="KW-0547">Nucleotide-binding</keyword>
<dbReference type="GO" id="GO:0140359">
    <property type="term" value="F:ABC-type transporter activity"/>
    <property type="evidence" value="ECO:0007669"/>
    <property type="project" value="InterPro"/>
</dbReference>
<feature type="transmembrane region" description="Helical" evidence="11">
    <location>
        <begin position="1017"/>
        <end position="1036"/>
    </location>
</feature>
<dbReference type="InterPro" id="IPR027417">
    <property type="entry name" value="P-loop_NTPase"/>
</dbReference>
<keyword evidence="4 11" id="KW-0812">Transmembrane</keyword>
<comment type="subcellular location">
    <subcellularLocation>
        <location evidence="1">Membrane</location>
        <topology evidence="1">Multi-pass membrane protein</topology>
    </subcellularLocation>
</comment>
<dbReference type="Pfam" id="PF00005">
    <property type="entry name" value="ABC_tran"/>
    <property type="match status" value="2"/>
</dbReference>
<feature type="transmembrane region" description="Helical" evidence="11">
    <location>
        <begin position="359"/>
        <end position="379"/>
    </location>
</feature>
<dbReference type="GO" id="GO:0005319">
    <property type="term" value="F:lipid transporter activity"/>
    <property type="evidence" value="ECO:0007669"/>
    <property type="project" value="TreeGrafter"/>
</dbReference>
<dbReference type="GO" id="GO:0016020">
    <property type="term" value="C:membrane"/>
    <property type="evidence" value="ECO:0007669"/>
    <property type="project" value="UniProtKB-SubCell"/>
</dbReference>
<gene>
    <name evidence="13" type="ORF">BOTBODRAFT_106201</name>
</gene>
<evidence type="ECO:0000256" key="10">
    <source>
        <dbReference type="SAM" id="MobiDB-lite"/>
    </source>
</evidence>
<proteinExistence type="inferred from homology"/>
<dbReference type="InterPro" id="IPR003439">
    <property type="entry name" value="ABC_transporter-like_ATP-bd"/>
</dbReference>
<feature type="transmembrane region" description="Helical" evidence="11">
    <location>
        <begin position="304"/>
        <end position="327"/>
    </location>
</feature>
<evidence type="ECO:0000256" key="8">
    <source>
        <dbReference type="ARBA" id="ARBA00022989"/>
    </source>
</evidence>
<accession>A0A067MMA8</accession>
<evidence type="ECO:0000256" key="7">
    <source>
        <dbReference type="ARBA" id="ARBA00022840"/>
    </source>
</evidence>
<feature type="transmembrane region" description="Helical" evidence="11">
    <location>
        <begin position="270"/>
        <end position="292"/>
    </location>
</feature>
<dbReference type="HOGENOM" id="CLU_001640_1_0_1"/>
<evidence type="ECO:0000256" key="6">
    <source>
        <dbReference type="ARBA" id="ARBA00022741"/>
    </source>
</evidence>
<dbReference type="SUPFAM" id="SSF52540">
    <property type="entry name" value="P-loop containing nucleoside triphosphate hydrolases"/>
    <property type="match status" value="2"/>
</dbReference>
<feature type="transmembrane region" description="Helical" evidence="11">
    <location>
        <begin position="844"/>
        <end position="864"/>
    </location>
</feature>
<feature type="transmembrane region" description="Helical" evidence="11">
    <location>
        <begin position="1122"/>
        <end position="1147"/>
    </location>
</feature>
<dbReference type="SMART" id="SM00382">
    <property type="entry name" value="AAA"/>
    <property type="match status" value="2"/>
</dbReference>
<dbReference type="GO" id="GO:0016887">
    <property type="term" value="F:ATP hydrolysis activity"/>
    <property type="evidence" value="ECO:0007669"/>
    <property type="project" value="InterPro"/>
</dbReference>
<feature type="transmembrane region" description="Helical" evidence="11">
    <location>
        <begin position="333"/>
        <end position="352"/>
    </location>
</feature>
<dbReference type="OrthoDB" id="8061355at2759"/>
<comment type="similarity">
    <text evidence="2">Belongs to the ABC transporter superfamily. ABCA family.</text>
</comment>
<evidence type="ECO:0000313" key="13">
    <source>
        <dbReference type="EMBL" id="KDQ16878.1"/>
    </source>
</evidence>
<feature type="transmembrane region" description="Helical" evidence="11">
    <location>
        <begin position="1056"/>
        <end position="1081"/>
    </location>
</feature>
<name>A0A067MMA8_BOTB1</name>
<dbReference type="STRING" id="930990.A0A067MMA8"/>
<feature type="transmembrane region" description="Helical" evidence="11">
    <location>
        <begin position="1093"/>
        <end position="1116"/>
    </location>
</feature>
<dbReference type="InterPro" id="IPR026082">
    <property type="entry name" value="ABCA"/>
</dbReference>
<dbReference type="PROSITE" id="PS50893">
    <property type="entry name" value="ABC_TRANSPORTER_2"/>
    <property type="match status" value="2"/>
</dbReference>
<keyword evidence="14" id="KW-1185">Reference proteome</keyword>
<dbReference type="PANTHER" id="PTHR19229:SF36">
    <property type="entry name" value="ATP-BINDING CASSETTE SUB-FAMILY A MEMBER 2"/>
    <property type="match status" value="1"/>
</dbReference>
<dbReference type="Proteomes" id="UP000027195">
    <property type="component" value="Unassembled WGS sequence"/>
</dbReference>
<reference evidence="14" key="1">
    <citation type="journal article" date="2014" name="Proc. Natl. Acad. Sci. U.S.A.">
        <title>Extensive sampling of basidiomycete genomes demonstrates inadequacy of the white-rot/brown-rot paradigm for wood decay fungi.</title>
        <authorList>
            <person name="Riley R."/>
            <person name="Salamov A.A."/>
            <person name="Brown D.W."/>
            <person name="Nagy L.G."/>
            <person name="Floudas D."/>
            <person name="Held B.W."/>
            <person name="Levasseur A."/>
            <person name="Lombard V."/>
            <person name="Morin E."/>
            <person name="Otillar R."/>
            <person name="Lindquist E.A."/>
            <person name="Sun H."/>
            <person name="LaButti K.M."/>
            <person name="Schmutz J."/>
            <person name="Jabbour D."/>
            <person name="Luo H."/>
            <person name="Baker S.E."/>
            <person name="Pisabarro A.G."/>
            <person name="Walton J.D."/>
            <person name="Blanchette R.A."/>
            <person name="Henrissat B."/>
            <person name="Martin F."/>
            <person name="Cullen D."/>
            <person name="Hibbett D.S."/>
            <person name="Grigoriev I.V."/>
        </authorList>
    </citation>
    <scope>NUCLEOTIDE SEQUENCE [LARGE SCALE GENOMIC DNA]</scope>
    <source>
        <strain evidence="14">FD-172 SS1</strain>
    </source>
</reference>
<dbReference type="GO" id="GO:0005524">
    <property type="term" value="F:ATP binding"/>
    <property type="evidence" value="ECO:0007669"/>
    <property type="project" value="UniProtKB-KW"/>
</dbReference>
<evidence type="ECO:0000256" key="11">
    <source>
        <dbReference type="SAM" id="Phobius"/>
    </source>
</evidence>
<evidence type="ECO:0000259" key="12">
    <source>
        <dbReference type="PROSITE" id="PS50893"/>
    </source>
</evidence>
<evidence type="ECO:0000256" key="5">
    <source>
        <dbReference type="ARBA" id="ARBA00022737"/>
    </source>
</evidence>
<feature type="domain" description="ABC transporter" evidence="12">
    <location>
        <begin position="465"/>
        <end position="694"/>
    </location>
</feature>
<evidence type="ECO:0000256" key="3">
    <source>
        <dbReference type="ARBA" id="ARBA00022448"/>
    </source>
</evidence>
<evidence type="ECO:0000256" key="1">
    <source>
        <dbReference type="ARBA" id="ARBA00004141"/>
    </source>
</evidence>
<dbReference type="CDD" id="cd03263">
    <property type="entry name" value="ABC_subfamily_A"/>
    <property type="match status" value="2"/>
</dbReference>
<protein>
    <recommendedName>
        <fullName evidence="12">ABC transporter domain-containing protein</fullName>
    </recommendedName>
</protein>
<keyword evidence="3" id="KW-0813">Transport</keyword>
<dbReference type="InParanoid" id="A0A067MMA8"/>
<sequence>MASLFLRQFFSLCRKNWIVLSKHRILNLIRCFLLPIAYAVFLSLAQNFVAQPNNLGFGTPLAIQSLAQTFDGFKIVWTDSTNGTGSPTADEIMSIVTRSFSPSQRSAVDKVATPHDLLVSCPSNYNGLSECFSAVVFNSLPSSPQDATPVNYTLRGGAGLTFVDVENHAGDYEKRLLPLQWAIDSAIIQLRTGVTFPTPQEWPYTQETNEEQSENTRISFVNGVRNLLVLALFVDFLGIVYQLSGSFMSERASRLTSHLEAMGCLRSARIISWHLSISAAYLPAWIVMSVAWRYRIFAETNTGLIIVVHLLTGLSLASWCLFASTPFGKSPQLAAIASTFFAVLLAIIALITKSRAGTASILTLIFPPMFYVYVIRAICGWELEHLPADVLRGDPRGKVVILPLIIIAIINTFLYPILALWMEHILYDAKEPNVSLWSRFLSRKKPSLAISESHPGTSHPPTSAISIRNLSKTFNSGKVTAIADLSLEIPRTGIYCLLGSNGSGKSTTLEILAGLLGRSDGAVTFEGGVSRPTRGQLGIVPQRNVLFSELSCFQTVKLWSDIKWPVGVTETRSDLIALLKSCDLDKKIHANAGNLSGGQKRKLQMAIGLVGGSNILLVDEATSGVDPLSRRAIWRALTAVRTERTIVFTTHFLDEADLLADDIAILAAPGKLLAHGSPVTLKSSLGEGYVAHVSFATASEKLSALAKVSRVLQQIQRIAPGSVVIASTEDTASYLLRSKDATTIARVLDMLEGEKGVLGIKEYDVHGATLEEIFLRLMATEAEGGAMDATEKGDRTDSNSGTPIPTILPSADEEMPLSNGTKTSAWGQALVVVRKRWLVNRRSWLTPLLMVVIAVCGTCVPLFFMSGRAQGCTLNFSVQESIPLYLPLSLPVGLLLNVTSKPVLSPSNIADSLGLSSNLYTPVPTGSTFNADISDNYRQMLLGGLSLDLPTGNALLAYEASSLSLNGASLLNLASNILYNQALNSTGAGAGTGPHILAYYSNLPVVFGQGTAEALKWIAFYGAALAVYPAFFALYITRERRSSVQAMQLSNGMSPLGLYLGHLLSEIPLILLVSTVIIAIFAGATTQFHSPGFMWLVLVLYGLAGSLLAFCVSLFAPSALAAFAMIAGYQVVIFMLYVAGYLLTLTYARSSNAKSVLNIVHYTMSLLSPVAAPARAALVSVNLFSFLCDGEGNFSTSPDGVISKFGSPIVYLIGFCLFFFGILIAVDSTSPLRIRLPRLHRSAEMEEKPKGEDVVAEADRVSSSDDALRVLSISKSFDKSRPVVDDVSFGVSKETFSLLGPNGAGKTTTFNMIRGGIRPDTGDVLLNGVSITQHPNQARVNLGLCPQFTAIDSQLTVREHLEVYGRLKGLKGDDLQKNIEILMEGTALTQYADRLASKLSGGNQRKLSLAIALIGNPQVLLIDEYSTGIDAATKRHMWTTLKRVARGKAVVITTHSMEEASALSNRVGILARKMLAVGTISSLAARYPAYELHFACRSPTDALRVRELMARHFPGGRQAEDVATRWEIPIDGDIRRSLADLFRVLSQEEGLPEFAVERLGLEVVFLKVIREHNIQEDDAEAHRGSRSRWIC</sequence>
<keyword evidence="5" id="KW-0677">Repeat</keyword>
<keyword evidence="8 11" id="KW-1133">Transmembrane helix</keyword>
<dbReference type="EMBL" id="KL198025">
    <property type="protein sequence ID" value="KDQ16878.1"/>
    <property type="molecule type" value="Genomic_DNA"/>
</dbReference>
<feature type="transmembrane region" description="Helical" evidence="11">
    <location>
        <begin position="1205"/>
        <end position="1226"/>
    </location>
</feature>
<feature type="transmembrane region" description="Helical" evidence="11">
    <location>
        <begin position="1159"/>
        <end position="1185"/>
    </location>
</feature>
<evidence type="ECO:0000256" key="9">
    <source>
        <dbReference type="ARBA" id="ARBA00023136"/>
    </source>
</evidence>
<dbReference type="PANTHER" id="PTHR19229">
    <property type="entry name" value="ATP-BINDING CASSETTE TRANSPORTER SUBFAMILY A ABCA"/>
    <property type="match status" value="1"/>
</dbReference>
<dbReference type="InterPro" id="IPR017871">
    <property type="entry name" value="ABC_transporter-like_CS"/>
</dbReference>
<evidence type="ECO:0000313" key="14">
    <source>
        <dbReference type="Proteomes" id="UP000027195"/>
    </source>
</evidence>
<keyword evidence="7" id="KW-0067">ATP-binding</keyword>
<organism evidence="13 14">
    <name type="scientific">Botryobasidium botryosum (strain FD-172 SS1)</name>
    <dbReference type="NCBI Taxonomy" id="930990"/>
    <lineage>
        <taxon>Eukaryota</taxon>
        <taxon>Fungi</taxon>
        <taxon>Dikarya</taxon>
        <taxon>Basidiomycota</taxon>
        <taxon>Agaricomycotina</taxon>
        <taxon>Agaricomycetes</taxon>
        <taxon>Cantharellales</taxon>
        <taxon>Botryobasidiaceae</taxon>
        <taxon>Botryobasidium</taxon>
    </lineage>
</organism>
<dbReference type="InterPro" id="IPR013525">
    <property type="entry name" value="ABC2_TM"/>
</dbReference>
<dbReference type="Gene3D" id="3.40.50.300">
    <property type="entry name" value="P-loop containing nucleotide triphosphate hydrolases"/>
    <property type="match status" value="2"/>
</dbReference>
<keyword evidence="9 11" id="KW-0472">Membrane</keyword>
<dbReference type="InterPro" id="IPR003593">
    <property type="entry name" value="AAA+_ATPase"/>
</dbReference>
<evidence type="ECO:0000256" key="2">
    <source>
        <dbReference type="ARBA" id="ARBA00008869"/>
    </source>
</evidence>
<dbReference type="Pfam" id="PF12698">
    <property type="entry name" value="ABC2_membrane_3"/>
    <property type="match status" value="1"/>
</dbReference>